<dbReference type="PANTHER" id="PTHR34512">
    <property type="entry name" value="CELL SURFACE PROTEIN"/>
    <property type="match status" value="1"/>
</dbReference>
<dbReference type="AlphaFoldDB" id="A0A517PAA7"/>
<dbReference type="InterPro" id="IPR015943">
    <property type="entry name" value="WD40/YVTN_repeat-like_dom_sf"/>
</dbReference>
<feature type="domain" description="Pyrrolo-quinoline quinone repeat" evidence="1">
    <location>
        <begin position="166"/>
        <end position="393"/>
    </location>
</feature>
<dbReference type="InterPro" id="IPR011047">
    <property type="entry name" value="Quinoprotein_ADH-like_sf"/>
</dbReference>
<gene>
    <name evidence="2" type="ORF">CA12_24110</name>
</gene>
<dbReference type="EMBL" id="CP036265">
    <property type="protein sequence ID" value="QDT16310.1"/>
    <property type="molecule type" value="Genomic_DNA"/>
</dbReference>
<dbReference type="InterPro" id="IPR002372">
    <property type="entry name" value="PQQ_rpt_dom"/>
</dbReference>
<dbReference type="RefSeq" id="WP_145359151.1">
    <property type="nucleotide sequence ID" value="NZ_CP036265.1"/>
</dbReference>
<dbReference type="Pfam" id="PF13360">
    <property type="entry name" value="PQQ_2"/>
    <property type="match status" value="1"/>
</dbReference>
<sequence length="470" mass="49469">MPVRPFAPLLVLGALAVGCDAGRDPERAAPVGSPVVPLADRPAAAATPGEWLTLHGPGGRNVAPDRGLNWDWPDAGPPVAWRVPCGTGYACPVVAENTVILLHRVGPDVGPFADSAAELGGDRPIERLAWFDLDTGAPVADAPARFESDYPGHSGAPYATPAIGRRGADGVRRVYAYGAAGGLRAVDFDTAEELWSRDLAAETQPEEKPFATSASPVVFQADDGAERVLIATGGTVPNTGLTLLDGATGETVWQAVDARESYLTPLLVTVHGRRFVAALMKTRLLIADPATGEELGSLPFELRTVDAMNAASPAVWGDVLFVGSGPSGRTAGCMAARIEPDGALAELWRNRRGLDPQYNSLVAADGFVYGFGSNLNQQQKLRCLDLATGELAWLWDDDLRRGHLLAADGKLVALGERGLLAALALDPSEPAVVARSAEPVIEGVCYTTPALADGRLLLRTELEMVCLDLR</sequence>
<reference evidence="2 3" key="1">
    <citation type="submission" date="2019-02" db="EMBL/GenBank/DDBJ databases">
        <title>Deep-cultivation of Planctomycetes and their phenomic and genomic characterization uncovers novel biology.</title>
        <authorList>
            <person name="Wiegand S."/>
            <person name="Jogler M."/>
            <person name="Boedeker C."/>
            <person name="Pinto D."/>
            <person name="Vollmers J."/>
            <person name="Rivas-Marin E."/>
            <person name="Kohn T."/>
            <person name="Peeters S.H."/>
            <person name="Heuer A."/>
            <person name="Rast P."/>
            <person name="Oberbeckmann S."/>
            <person name="Bunk B."/>
            <person name="Jeske O."/>
            <person name="Meyerdierks A."/>
            <person name="Storesund J.E."/>
            <person name="Kallscheuer N."/>
            <person name="Luecker S."/>
            <person name="Lage O.M."/>
            <person name="Pohl T."/>
            <person name="Merkel B.J."/>
            <person name="Hornburger P."/>
            <person name="Mueller R.-W."/>
            <person name="Bruemmer F."/>
            <person name="Labrenz M."/>
            <person name="Spormann A.M."/>
            <person name="Op den Camp H."/>
            <person name="Overmann J."/>
            <person name="Amann R."/>
            <person name="Jetten M.S.M."/>
            <person name="Mascher T."/>
            <person name="Medema M.H."/>
            <person name="Devos D.P."/>
            <person name="Kaster A.-K."/>
            <person name="Ovreas L."/>
            <person name="Rohde M."/>
            <person name="Galperin M.Y."/>
            <person name="Jogler C."/>
        </authorList>
    </citation>
    <scope>NUCLEOTIDE SEQUENCE [LARGE SCALE GENOMIC DNA]</scope>
    <source>
        <strain evidence="2 3">CA12</strain>
    </source>
</reference>
<accession>A0A517PAA7</accession>
<dbReference type="SUPFAM" id="SSF50998">
    <property type="entry name" value="Quinoprotein alcohol dehydrogenase-like"/>
    <property type="match status" value="1"/>
</dbReference>
<dbReference type="KEGG" id="acaf:CA12_24110"/>
<dbReference type="Gene3D" id="2.130.10.10">
    <property type="entry name" value="YVTN repeat-like/Quinoprotein amine dehydrogenase"/>
    <property type="match status" value="1"/>
</dbReference>
<dbReference type="PANTHER" id="PTHR34512:SF30">
    <property type="entry name" value="OUTER MEMBRANE PROTEIN ASSEMBLY FACTOR BAMB"/>
    <property type="match status" value="1"/>
</dbReference>
<evidence type="ECO:0000313" key="3">
    <source>
        <dbReference type="Proteomes" id="UP000318741"/>
    </source>
</evidence>
<proteinExistence type="predicted"/>
<protein>
    <recommendedName>
        <fullName evidence="1">Pyrrolo-quinoline quinone repeat domain-containing protein</fullName>
    </recommendedName>
</protein>
<evidence type="ECO:0000259" key="1">
    <source>
        <dbReference type="Pfam" id="PF13360"/>
    </source>
</evidence>
<dbReference type="OrthoDB" id="9815737at2"/>
<dbReference type="Proteomes" id="UP000318741">
    <property type="component" value="Chromosome"/>
</dbReference>
<dbReference type="PROSITE" id="PS51257">
    <property type="entry name" value="PROKAR_LIPOPROTEIN"/>
    <property type="match status" value="1"/>
</dbReference>
<evidence type="ECO:0000313" key="2">
    <source>
        <dbReference type="EMBL" id="QDT16310.1"/>
    </source>
</evidence>
<keyword evidence="3" id="KW-1185">Reference proteome</keyword>
<name>A0A517PAA7_9PLAN</name>
<organism evidence="2 3">
    <name type="scientific">Alienimonas californiensis</name>
    <dbReference type="NCBI Taxonomy" id="2527989"/>
    <lineage>
        <taxon>Bacteria</taxon>
        <taxon>Pseudomonadati</taxon>
        <taxon>Planctomycetota</taxon>
        <taxon>Planctomycetia</taxon>
        <taxon>Planctomycetales</taxon>
        <taxon>Planctomycetaceae</taxon>
        <taxon>Alienimonas</taxon>
    </lineage>
</organism>